<evidence type="ECO:0000313" key="2">
    <source>
        <dbReference type="Proteomes" id="UP000727907"/>
    </source>
</evidence>
<dbReference type="InterPro" id="IPR004323">
    <property type="entry name" value="Ion_tolerance_CutA"/>
</dbReference>
<dbReference type="EMBL" id="JAHOPB010000001">
    <property type="protein sequence ID" value="MBU8875698.1"/>
    <property type="molecule type" value="Genomic_DNA"/>
</dbReference>
<evidence type="ECO:0000313" key="1">
    <source>
        <dbReference type="EMBL" id="MBU8875698.1"/>
    </source>
</evidence>
<dbReference type="RefSeq" id="WP_216963351.1">
    <property type="nucleotide sequence ID" value="NZ_JAHOPB010000001.1"/>
</dbReference>
<gene>
    <name evidence="1" type="ORF">KQ910_18130</name>
</gene>
<dbReference type="PANTHER" id="PTHR23419:SF8">
    <property type="entry name" value="FI09726P"/>
    <property type="match status" value="1"/>
</dbReference>
<sequence length="104" mass="11484">MSAIAVVTTVANRKDARSLARALVEAKLAACAQISRIESVYTWKGTVESGKEYRILFKTLDEHYAAVERAILDLHPYEVPAIHAFPMVHVSPAYAAWIEESVAV</sequence>
<keyword evidence="2" id="KW-1185">Reference proteome</keyword>
<dbReference type="PANTHER" id="PTHR23419">
    <property type="entry name" value="DIVALENT CATION TOLERANCE CUTA-RELATED"/>
    <property type="match status" value="1"/>
</dbReference>
<proteinExistence type="predicted"/>
<organism evidence="1 2">
    <name type="scientific">Reyranella humidisoli</name>
    <dbReference type="NCBI Taxonomy" id="2849149"/>
    <lineage>
        <taxon>Bacteria</taxon>
        <taxon>Pseudomonadati</taxon>
        <taxon>Pseudomonadota</taxon>
        <taxon>Alphaproteobacteria</taxon>
        <taxon>Hyphomicrobiales</taxon>
        <taxon>Reyranellaceae</taxon>
        <taxon>Reyranella</taxon>
    </lineage>
</organism>
<accession>A0ABS6IN23</accession>
<name>A0ABS6IN23_9HYPH</name>
<reference evidence="1 2" key="1">
    <citation type="submission" date="2021-06" db="EMBL/GenBank/DDBJ databases">
        <authorList>
            <person name="Lee D.H."/>
        </authorList>
    </citation>
    <scope>NUCLEOTIDE SEQUENCE [LARGE SCALE GENOMIC DNA]</scope>
    <source>
        <strain evidence="1 2">MMS21-HV4-11</strain>
    </source>
</reference>
<comment type="caution">
    <text evidence="1">The sequence shown here is derived from an EMBL/GenBank/DDBJ whole genome shotgun (WGS) entry which is preliminary data.</text>
</comment>
<dbReference type="Pfam" id="PF03091">
    <property type="entry name" value="CutA1"/>
    <property type="match status" value="1"/>
</dbReference>
<dbReference type="Proteomes" id="UP000727907">
    <property type="component" value="Unassembled WGS sequence"/>
</dbReference>
<protein>
    <submittedName>
        <fullName evidence="1">Divalent-cation tolerance protein CutA</fullName>
    </submittedName>
</protein>